<dbReference type="Pfam" id="PF13508">
    <property type="entry name" value="Acetyltransf_7"/>
    <property type="match status" value="1"/>
</dbReference>
<reference evidence="2 3" key="1">
    <citation type="submission" date="2018-08" db="EMBL/GenBank/DDBJ databases">
        <title>A genome reference for cultivated species of the human gut microbiota.</title>
        <authorList>
            <person name="Zou Y."/>
            <person name="Xue W."/>
            <person name="Luo G."/>
        </authorList>
    </citation>
    <scope>NUCLEOTIDE SEQUENCE [LARGE SCALE GENOMIC DNA]</scope>
    <source>
        <strain evidence="2 3">AF18-46</strain>
    </source>
</reference>
<dbReference type="PROSITE" id="PS51186">
    <property type="entry name" value="GNAT"/>
    <property type="match status" value="1"/>
</dbReference>
<dbReference type="InterPro" id="IPR016181">
    <property type="entry name" value="Acyl_CoA_acyltransferase"/>
</dbReference>
<dbReference type="RefSeq" id="WP_118765166.1">
    <property type="nucleotide sequence ID" value="NZ_CABJCF010000003.1"/>
</dbReference>
<dbReference type="GO" id="GO:0016747">
    <property type="term" value="F:acyltransferase activity, transferring groups other than amino-acyl groups"/>
    <property type="evidence" value="ECO:0007669"/>
    <property type="project" value="InterPro"/>
</dbReference>
<organism evidence="2 3">
    <name type="scientific">Solobacterium moorei</name>
    <dbReference type="NCBI Taxonomy" id="102148"/>
    <lineage>
        <taxon>Bacteria</taxon>
        <taxon>Bacillati</taxon>
        <taxon>Bacillota</taxon>
        <taxon>Erysipelotrichia</taxon>
        <taxon>Erysipelotrichales</taxon>
        <taxon>Erysipelotrichaceae</taxon>
        <taxon>Solobacterium</taxon>
    </lineage>
</organism>
<sequence length="268" mass="31331">MLEEITSLDRCEAFIKEICSDTNYVDPHYLYDNSNLYGAFAKRDQHVYAYVEDGKINGIFVLLILPTEKYVEMMIGLSKSEHAYRELFKYLEKNYKGYRCDFVINPKNILLKNILTSKNAIFENEQQRMIARQASQKEYSLDIQLYSDKWKRSYVDMHVKETYWTAEKVLSALDRFRVFLAIDKEQLVGYLDVTYAYKQNEPYSLVVLPQYQNQGYEEALLSKAIGLNGSNTMMTLVDVNAKEEIRIYQEAGFETIEGQNSIFTTITI</sequence>
<keyword evidence="2" id="KW-0808">Transferase</keyword>
<comment type="caution">
    <text evidence="2">The sequence shown here is derived from an EMBL/GenBank/DDBJ whole genome shotgun (WGS) entry which is preliminary data.</text>
</comment>
<dbReference type="EMBL" id="QRWX01000003">
    <property type="protein sequence ID" value="RGT55155.1"/>
    <property type="molecule type" value="Genomic_DNA"/>
</dbReference>
<dbReference type="AlphaFoldDB" id="A0A412PD43"/>
<proteinExistence type="predicted"/>
<protein>
    <submittedName>
        <fullName evidence="2">N-acetyltransferase</fullName>
    </submittedName>
</protein>
<dbReference type="CDD" id="cd04301">
    <property type="entry name" value="NAT_SF"/>
    <property type="match status" value="1"/>
</dbReference>
<evidence type="ECO:0000313" key="3">
    <source>
        <dbReference type="Proteomes" id="UP000284731"/>
    </source>
</evidence>
<accession>A0A412PD43</accession>
<dbReference type="Gene3D" id="3.40.630.30">
    <property type="match status" value="1"/>
</dbReference>
<evidence type="ECO:0000259" key="1">
    <source>
        <dbReference type="PROSITE" id="PS51186"/>
    </source>
</evidence>
<gene>
    <name evidence="2" type="ORF">DWX20_08395</name>
</gene>
<dbReference type="Proteomes" id="UP000284731">
    <property type="component" value="Unassembled WGS sequence"/>
</dbReference>
<dbReference type="InterPro" id="IPR000182">
    <property type="entry name" value="GNAT_dom"/>
</dbReference>
<name>A0A412PD43_9FIRM</name>
<feature type="domain" description="N-acetyltransferase" evidence="1">
    <location>
        <begin position="141"/>
        <end position="268"/>
    </location>
</feature>
<evidence type="ECO:0000313" key="2">
    <source>
        <dbReference type="EMBL" id="RGT55155.1"/>
    </source>
</evidence>
<dbReference type="SUPFAM" id="SSF55729">
    <property type="entry name" value="Acyl-CoA N-acyltransferases (Nat)"/>
    <property type="match status" value="1"/>
</dbReference>